<organism evidence="1 2">
    <name type="scientific">Pseudohalocynthiibacter aestuariivivens</name>
    <dbReference type="NCBI Taxonomy" id="1591409"/>
    <lineage>
        <taxon>Bacteria</taxon>
        <taxon>Pseudomonadati</taxon>
        <taxon>Pseudomonadota</taxon>
        <taxon>Alphaproteobacteria</taxon>
        <taxon>Rhodobacterales</taxon>
        <taxon>Paracoccaceae</taxon>
        <taxon>Pseudohalocynthiibacter</taxon>
    </lineage>
</organism>
<protein>
    <submittedName>
        <fullName evidence="1">Aspartate/glutamate racemase family protein</fullName>
    </submittedName>
</protein>
<dbReference type="EMBL" id="JBHMEA010000007">
    <property type="protein sequence ID" value="MFB9230419.1"/>
    <property type="molecule type" value="Genomic_DNA"/>
</dbReference>
<keyword evidence="2" id="KW-1185">Reference proteome</keyword>
<dbReference type="InterPro" id="IPR001920">
    <property type="entry name" value="Asp/Glu_race"/>
</dbReference>
<accession>A0ABV5JAD8</accession>
<dbReference type="InterPro" id="IPR015942">
    <property type="entry name" value="Asp/Glu/hydantoin_racemase"/>
</dbReference>
<dbReference type="RefSeq" id="WP_213887677.1">
    <property type="nucleotide sequence ID" value="NZ_JAGFNU010000001.1"/>
</dbReference>
<reference evidence="1 2" key="1">
    <citation type="submission" date="2024-09" db="EMBL/GenBank/DDBJ databases">
        <authorList>
            <person name="Sun Q."/>
            <person name="Mori K."/>
        </authorList>
    </citation>
    <scope>NUCLEOTIDE SEQUENCE [LARGE SCALE GENOMIC DNA]</scope>
    <source>
        <strain evidence="1 2">CECT 8726</strain>
    </source>
</reference>
<proteinExistence type="predicted"/>
<dbReference type="NCBIfam" id="NF005679">
    <property type="entry name" value="PRK07475.1"/>
    <property type="match status" value="1"/>
</dbReference>
<comment type="caution">
    <text evidence="1">The sequence shown here is derived from an EMBL/GenBank/DDBJ whole genome shotgun (WGS) entry which is preliminary data.</text>
</comment>
<dbReference type="Pfam" id="PF01177">
    <property type="entry name" value="Asp_Glu_race"/>
    <property type="match status" value="1"/>
</dbReference>
<dbReference type="Gene3D" id="3.40.50.1860">
    <property type="match status" value="2"/>
</dbReference>
<name>A0ABV5JAD8_9RHOB</name>
<dbReference type="Proteomes" id="UP001589683">
    <property type="component" value="Unassembled WGS sequence"/>
</dbReference>
<gene>
    <name evidence="1" type="ORF">ACFFUT_01300</name>
</gene>
<evidence type="ECO:0000313" key="2">
    <source>
        <dbReference type="Proteomes" id="UP001589683"/>
    </source>
</evidence>
<evidence type="ECO:0000313" key="1">
    <source>
        <dbReference type="EMBL" id="MFB9230419.1"/>
    </source>
</evidence>
<sequence>MIYQGGQNICGVSIGVLCLDSGFPKPPGHIKNPSSLPFPVLYETVVGASIKDLLANPSPEFLAPFIKAAQHLEREGARAITGSCGFLAIFQQELSDAVNIPVFASSLIQIPLAYNIAGRKGPVGVLTACRESLTDRHFESVGAAGIPVAVQGMEHQPEFTEVILQGRRNAMDLNKIAAEVLESATELVRNNPDMRVLVLECTDMPPYAHLLQKHLKMPIFDLTTLTAMVHETVTRAPYPGFMPYE</sequence>